<feature type="region of interest" description="Disordered" evidence="1">
    <location>
        <begin position="1"/>
        <end position="21"/>
    </location>
</feature>
<evidence type="ECO:0000256" key="1">
    <source>
        <dbReference type="SAM" id="MobiDB-lite"/>
    </source>
</evidence>
<name>A0ABT3SMG7_9MYCO</name>
<gene>
    <name evidence="2" type="ORF">ORI27_28005</name>
</gene>
<dbReference type="Proteomes" id="UP001300745">
    <property type="component" value="Unassembled WGS sequence"/>
</dbReference>
<reference evidence="2 3" key="1">
    <citation type="submission" date="2022-11" db="EMBL/GenBank/DDBJ databases">
        <title>Mycobacterium sp. nov.</title>
        <authorList>
            <person name="Papic B."/>
            <person name="Spicic S."/>
            <person name="Duvnjak S."/>
        </authorList>
    </citation>
    <scope>NUCLEOTIDE SEQUENCE [LARGE SCALE GENOMIC DNA]</scope>
    <source>
        <strain evidence="2 3">CVI_P4</strain>
    </source>
</reference>
<organism evidence="2 3">
    <name type="scientific">Mycobacterium pinniadriaticum</name>
    <dbReference type="NCBI Taxonomy" id="2994102"/>
    <lineage>
        <taxon>Bacteria</taxon>
        <taxon>Bacillati</taxon>
        <taxon>Actinomycetota</taxon>
        <taxon>Actinomycetes</taxon>
        <taxon>Mycobacteriales</taxon>
        <taxon>Mycobacteriaceae</taxon>
        <taxon>Mycobacterium</taxon>
    </lineage>
</organism>
<proteinExistence type="predicted"/>
<evidence type="ECO:0000313" key="3">
    <source>
        <dbReference type="Proteomes" id="UP001300745"/>
    </source>
</evidence>
<dbReference type="EMBL" id="JAPJDO010000042">
    <property type="protein sequence ID" value="MCX2940542.1"/>
    <property type="molecule type" value="Genomic_DNA"/>
</dbReference>
<feature type="region of interest" description="Disordered" evidence="1">
    <location>
        <begin position="37"/>
        <end position="81"/>
    </location>
</feature>
<protein>
    <recommendedName>
        <fullName evidence="4">35 kDa protein</fullName>
    </recommendedName>
</protein>
<evidence type="ECO:0000313" key="2">
    <source>
        <dbReference type="EMBL" id="MCX2940542.1"/>
    </source>
</evidence>
<feature type="compositionally biased region" description="Basic and acidic residues" evidence="1">
    <location>
        <begin position="48"/>
        <end position="81"/>
    </location>
</feature>
<evidence type="ECO:0008006" key="4">
    <source>
        <dbReference type="Google" id="ProtNLM"/>
    </source>
</evidence>
<dbReference type="RefSeq" id="WP_266000392.1">
    <property type="nucleotide sequence ID" value="NZ_JAPJDN010000042.1"/>
</dbReference>
<keyword evidence="3" id="KW-1185">Reference proteome</keyword>
<accession>A0ABT3SMG7</accession>
<sequence>MPDEPVTEPPPDPGYSDTGVPTFESVQEKIETRYGTALGSAELAAETPEGRTVEEQYEARQKAAAERLDEIRASMHKPDQS</sequence>
<comment type="caution">
    <text evidence="2">The sequence shown here is derived from an EMBL/GenBank/DDBJ whole genome shotgun (WGS) entry which is preliminary data.</text>
</comment>